<dbReference type="AlphaFoldDB" id="A0A560CXJ9"/>
<protein>
    <submittedName>
        <fullName evidence="1">Uncharacterized protein</fullName>
    </submittedName>
</protein>
<dbReference type="OrthoDB" id="9156885at2"/>
<dbReference type="RefSeq" id="WP_145670191.1">
    <property type="nucleotide sequence ID" value="NZ_VITK01000019.1"/>
</dbReference>
<evidence type="ECO:0000313" key="2">
    <source>
        <dbReference type="Proteomes" id="UP000319949"/>
    </source>
</evidence>
<comment type="caution">
    <text evidence="1">The sequence shown here is derived from an EMBL/GenBank/DDBJ whole genome shotgun (WGS) entry which is preliminary data.</text>
</comment>
<reference evidence="1 2" key="1">
    <citation type="submission" date="2019-06" db="EMBL/GenBank/DDBJ databases">
        <title>Genomic Encyclopedia of Type Strains, Phase IV (KMG-V): Genome sequencing to study the core and pangenomes of soil and plant-associated prokaryotes.</title>
        <authorList>
            <person name="Whitman W."/>
        </authorList>
    </citation>
    <scope>NUCLEOTIDE SEQUENCE [LARGE SCALE GENOMIC DNA]</scope>
    <source>
        <strain evidence="1 2">BR 510</strain>
    </source>
</reference>
<dbReference type="Proteomes" id="UP000319949">
    <property type="component" value="Unassembled WGS sequence"/>
</dbReference>
<evidence type="ECO:0000313" key="1">
    <source>
        <dbReference type="EMBL" id="TWA89588.1"/>
    </source>
</evidence>
<gene>
    <name evidence="1" type="ORF">FBZ96_11956</name>
</gene>
<organism evidence="1 2">
    <name type="scientific">Bradyrhizobium stylosanthis</name>
    <dbReference type="NCBI Taxonomy" id="1803665"/>
    <lineage>
        <taxon>Bacteria</taxon>
        <taxon>Pseudomonadati</taxon>
        <taxon>Pseudomonadota</taxon>
        <taxon>Alphaproteobacteria</taxon>
        <taxon>Hyphomicrobiales</taxon>
        <taxon>Nitrobacteraceae</taxon>
        <taxon>Bradyrhizobium</taxon>
    </lineage>
</organism>
<keyword evidence="2" id="KW-1185">Reference proteome</keyword>
<dbReference type="EMBL" id="VITK01000019">
    <property type="protein sequence ID" value="TWA89588.1"/>
    <property type="molecule type" value="Genomic_DNA"/>
</dbReference>
<sequence length="102" mass="10646">MGIPTPYQFARFTADGQSSAISWPGGRGVFAAFGTFGSGTIKLQASYDDGTTWIDVDRSGDTYVTFTANGAGGFELPKCQLRVSLSGSTSPSINSGVEHANQ</sequence>
<proteinExistence type="predicted"/>
<name>A0A560CXJ9_9BRAD</name>
<accession>A0A560CXJ9</accession>